<feature type="transmembrane region" description="Helical" evidence="7">
    <location>
        <begin position="86"/>
        <end position="102"/>
    </location>
</feature>
<feature type="transmembrane region" description="Helical" evidence="7">
    <location>
        <begin position="183"/>
        <end position="204"/>
    </location>
</feature>
<dbReference type="InterPro" id="IPR001750">
    <property type="entry name" value="ND/Mrp_TM"/>
</dbReference>
<feature type="transmembrane region" description="Helical" evidence="7">
    <location>
        <begin position="59"/>
        <end position="79"/>
    </location>
</feature>
<dbReference type="AlphaFoldDB" id="A0A0S2IBD7"/>
<feature type="transmembrane region" description="Helical" evidence="7">
    <location>
        <begin position="6"/>
        <end position="23"/>
    </location>
</feature>
<dbReference type="GO" id="GO:0008137">
    <property type="term" value="F:NADH dehydrogenase (ubiquinone) activity"/>
    <property type="evidence" value="ECO:0007669"/>
    <property type="project" value="UniProtKB-EC"/>
</dbReference>
<dbReference type="PRINTS" id="PR01434">
    <property type="entry name" value="NADHDHGNASE5"/>
</dbReference>
<organism evidence="9">
    <name type="scientific">Halitholus cirratus</name>
    <dbReference type="NCBI Taxonomy" id="1622219"/>
    <lineage>
        <taxon>Eukaryota</taxon>
        <taxon>Metazoa</taxon>
        <taxon>Cnidaria</taxon>
        <taxon>Hydrozoa</taxon>
        <taxon>Hydroidolina</taxon>
        <taxon>Anthoathecata</taxon>
        <taxon>Filifera</taxon>
        <taxon>Pandeidae</taxon>
        <taxon>Halitholus</taxon>
    </lineage>
</organism>
<sequence length="453" mass="51570">MTYNQLSIALLFLAVLIFLIEFNKIKKFNFVMILVSLYFLTELLMSNNIWHLNFLSNDFWRNVIMLLVLISFIGVLNMIKDHRFEIIALNIMVFTGSIMIILCDHLIIIYLGLELQTFSLFILISKNKISIKGSEAGLKYFILGALSSGLFLLGTSFIFTTGLSLNLKDIYINGGFEINSIKIAIILICLSLFFKLAIFPLHFWIPDIYEGSSWEVITLLSTLPKISVLSIILQILGYSNLFILCALASIIVGTIGALNQTKLKRLLAYSGISHMGFIMLGFGILSNQGYEASFVYLFIYVITMIGLFLLVKFTFFTKNYYLIELGGQNISNKVIAFSWGVFFLSIAGIPPLSGFISKWLILTVVMDYQYIISALIGITFSAIAAGYYLRVLKITYFQKSASYLNWEYIMKPKDNIITFKEYLIGFSIYISLFLIIHPSSIFTSFYLGFNYFF</sequence>
<protein>
    <recommendedName>
        <fullName evidence="2">NADH:ubiquinone reductase (H(+)-translocating)</fullName>
        <ecNumber evidence="2">7.1.1.2</ecNumber>
    </recommendedName>
</protein>
<dbReference type="EC" id="7.1.1.2" evidence="2"/>
<feature type="transmembrane region" description="Helical" evidence="7">
    <location>
        <begin position="368"/>
        <end position="389"/>
    </location>
</feature>
<feature type="transmembrane region" description="Helical" evidence="7">
    <location>
        <begin position="334"/>
        <end position="356"/>
    </location>
</feature>
<dbReference type="EMBL" id="KT809337">
    <property type="protein sequence ID" value="ALO20828.1"/>
    <property type="molecule type" value="Genomic_DNA"/>
</dbReference>
<evidence type="ECO:0000256" key="7">
    <source>
        <dbReference type="SAM" id="Phobius"/>
    </source>
</evidence>
<feature type="transmembrane region" description="Helical" evidence="7">
    <location>
        <begin position="422"/>
        <end position="447"/>
    </location>
</feature>
<feature type="transmembrane region" description="Helical" evidence="7">
    <location>
        <begin position="292"/>
        <end position="313"/>
    </location>
</feature>
<comment type="catalytic activity">
    <reaction evidence="6">
        <text>a ubiquinone + NADH + 5 H(+)(in) = a ubiquinol + NAD(+) + 4 H(+)(out)</text>
        <dbReference type="Rhea" id="RHEA:29091"/>
        <dbReference type="Rhea" id="RHEA-COMP:9565"/>
        <dbReference type="Rhea" id="RHEA-COMP:9566"/>
        <dbReference type="ChEBI" id="CHEBI:15378"/>
        <dbReference type="ChEBI" id="CHEBI:16389"/>
        <dbReference type="ChEBI" id="CHEBI:17976"/>
        <dbReference type="ChEBI" id="CHEBI:57540"/>
        <dbReference type="ChEBI" id="CHEBI:57945"/>
        <dbReference type="EC" id="7.1.1.2"/>
    </reaction>
</comment>
<dbReference type="PANTHER" id="PTHR22773">
    <property type="entry name" value="NADH DEHYDROGENASE"/>
    <property type="match status" value="1"/>
</dbReference>
<keyword evidence="4 7" id="KW-1133">Transmembrane helix</keyword>
<accession>A0A0S2IBD7</accession>
<keyword evidence="9" id="KW-0496">Mitochondrion</keyword>
<proteinExistence type="predicted"/>
<evidence type="ECO:0000259" key="8">
    <source>
        <dbReference type="Pfam" id="PF00361"/>
    </source>
</evidence>
<geneLocation type="mitochondrion" evidence="9"/>
<feature type="transmembrane region" description="Helical" evidence="7">
    <location>
        <begin position="30"/>
        <end position="47"/>
    </location>
</feature>
<keyword evidence="3 7" id="KW-0812">Transmembrane</keyword>
<feature type="domain" description="NADH:quinone oxidoreductase/Mrp antiporter transmembrane" evidence="8">
    <location>
        <begin position="104"/>
        <end position="383"/>
    </location>
</feature>
<dbReference type="GO" id="GO:0016020">
    <property type="term" value="C:membrane"/>
    <property type="evidence" value="ECO:0007669"/>
    <property type="project" value="UniProtKB-SubCell"/>
</dbReference>
<feature type="transmembrane region" description="Helical" evidence="7">
    <location>
        <begin position="137"/>
        <end position="163"/>
    </location>
</feature>
<evidence type="ECO:0000256" key="2">
    <source>
        <dbReference type="ARBA" id="ARBA00012944"/>
    </source>
</evidence>
<evidence type="ECO:0000256" key="6">
    <source>
        <dbReference type="ARBA" id="ARBA00049551"/>
    </source>
</evidence>
<evidence type="ECO:0000256" key="4">
    <source>
        <dbReference type="ARBA" id="ARBA00022989"/>
    </source>
</evidence>
<keyword evidence="5 7" id="KW-0472">Membrane</keyword>
<evidence type="ECO:0000256" key="3">
    <source>
        <dbReference type="ARBA" id="ARBA00022692"/>
    </source>
</evidence>
<evidence type="ECO:0000256" key="5">
    <source>
        <dbReference type="ARBA" id="ARBA00023136"/>
    </source>
</evidence>
<name>A0A0S2IBD7_9CNID</name>
<gene>
    <name evidence="9" type="primary">nad2</name>
</gene>
<evidence type="ECO:0000313" key="9">
    <source>
        <dbReference type="EMBL" id="ALO20828.1"/>
    </source>
</evidence>
<feature type="transmembrane region" description="Helical" evidence="7">
    <location>
        <begin position="266"/>
        <end position="286"/>
    </location>
</feature>
<comment type="subcellular location">
    <subcellularLocation>
        <location evidence="1">Membrane</location>
        <topology evidence="1">Multi-pass membrane protein</topology>
    </subcellularLocation>
</comment>
<dbReference type="Pfam" id="PF00361">
    <property type="entry name" value="Proton_antipo_M"/>
    <property type="match status" value="1"/>
</dbReference>
<reference evidence="9" key="1">
    <citation type="submission" date="2015-09" db="EMBL/GenBank/DDBJ databases">
        <title>Phylogenetic analysis of higher-level relationships within Hydroidolina (Cnidaria: Hydrozoa) using mitochondrial genome data and insight into their mitochondrial transcription.</title>
        <authorList>
            <person name="Kayal E."/>
            <person name="Bentlage B."/>
            <person name="Cartwright P."/>
            <person name="Yanagihara A."/>
            <person name="Lindsay D.J."/>
            <person name="Hopcroft R."/>
            <person name="Collins A.G."/>
        </authorList>
    </citation>
    <scope>NUCLEOTIDE SEQUENCE</scope>
</reference>
<evidence type="ECO:0000256" key="1">
    <source>
        <dbReference type="ARBA" id="ARBA00004141"/>
    </source>
</evidence>
<feature type="transmembrane region" description="Helical" evidence="7">
    <location>
        <begin position="241"/>
        <end position="259"/>
    </location>
</feature>